<dbReference type="Proteomes" id="UP000481153">
    <property type="component" value="Unassembled WGS sequence"/>
</dbReference>
<comment type="caution">
    <text evidence="5">The sequence shown here is derived from an EMBL/GenBank/DDBJ whole genome shotgun (WGS) entry which is preliminary data.</text>
</comment>
<dbReference type="PROSITE" id="PS51319">
    <property type="entry name" value="TFIIS_N"/>
    <property type="match status" value="1"/>
</dbReference>
<evidence type="ECO:0000256" key="3">
    <source>
        <dbReference type="SAM" id="MobiDB-lite"/>
    </source>
</evidence>
<feature type="region of interest" description="Disordered" evidence="3">
    <location>
        <begin position="1"/>
        <end position="151"/>
    </location>
</feature>
<feature type="compositionally biased region" description="Polar residues" evidence="3">
    <location>
        <begin position="25"/>
        <end position="41"/>
    </location>
</feature>
<dbReference type="Pfam" id="PF08711">
    <property type="entry name" value="Med26"/>
    <property type="match status" value="1"/>
</dbReference>
<keyword evidence="2" id="KW-0539">Nucleus</keyword>
<evidence type="ECO:0000313" key="5">
    <source>
        <dbReference type="EMBL" id="KAF0727588.1"/>
    </source>
</evidence>
<dbReference type="GO" id="GO:0016973">
    <property type="term" value="P:poly(A)+ mRNA export from nucleus"/>
    <property type="evidence" value="ECO:0007669"/>
    <property type="project" value="TreeGrafter"/>
</dbReference>
<accession>A0A6G0WK12</accession>
<dbReference type="PANTHER" id="PTHR46010">
    <property type="entry name" value="PROTEIN IWS1 HOMOLOG"/>
    <property type="match status" value="1"/>
</dbReference>
<feature type="compositionally biased region" description="Basic and acidic residues" evidence="3">
    <location>
        <begin position="1"/>
        <end position="10"/>
    </location>
</feature>
<dbReference type="VEuPathDB" id="FungiDB:AeMF1_009753"/>
<dbReference type="AlphaFoldDB" id="A0A6G0WK12"/>
<evidence type="ECO:0000256" key="2">
    <source>
        <dbReference type="PROSITE-ProRule" id="PRU00649"/>
    </source>
</evidence>
<feature type="compositionally biased region" description="Basic and acidic residues" evidence="3">
    <location>
        <begin position="86"/>
        <end position="97"/>
    </location>
</feature>
<evidence type="ECO:0000313" key="6">
    <source>
        <dbReference type="Proteomes" id="UP000481153"/>
    </source>
</evidence>
<organism evidence="5 6">
    <name type="scientific">Aphanomyces euteiches</name>
    <dbReference type="NCBI Taxonomy" id="100861"/>
    <lineage>
        <taxon>Eukaryota</taxon>
        <taxon>Sar</taxon>
        <taxon>Stramenopiles</taxon>
        <taxon>Oomycota</taxon>
        <taxon>Saprolegniomycetes</taxon>
        <taxon>Saprolegniales</taxon>
        <taxon>Verrucalvaceae</taxon>
        <taxon>Aphanomyces</taxon>
    </lineage>
</organism>
<dbReference type="PANTHER" id="PTHR46010:SF1">
    <property type="entry name" value="PROTEIN IWS1 HOMOLOG"/>
    <property type="match status" value="1"/>
</dbReference>
<sequence length="442" mass="50367">MATDEQKNIEDMFGSDSESEEDTFKGSSAKPSAVNESTSGLFGSDSESEEDEKPKKLKKPTKSASKPPKPAKRKVSARAADDDEGTERRAAQPRRDDGDEYDSGEEAVRTKDDDAFIDDEDDLGGVLDEYDQDNQNFDDERPDDEGDRFTSRHEDDYFEETLKSMKTGRGRSKLKMSQQEIETLVQELLYNMDKAYNDDQVAMEEKKPALQKLKLVNSVLLLARKHQLQLPLLDFDFLGVVKKWIQPMENGLLPNIGLRTKMIEMCQTLPIDKEHLKRSGFGKVIMALWKHPHETPENKEICRQLIDRWSRSVFSKTLDFTKLSELEAEKREANGGVRPTIDRRPANQRNVESVRNRGFLNRGNTATDSSNSSSRVRMPEQIRIDFTLRPQPKVDASQIPSTKVDPESKKARLMKRMQIIARPTKRAKRAVKMSIEGRGLQS</sequence>
<comment type="subcellular location">
    <subcellularLocation>
        <location evidence="2">Nucleus</location>
    </subcellularLocation>
</comment>
<comment type="similarity">
    <text evidence="1">Belongs to the IWS1 family.</text>
</comment>
<proteinExistence type="inferred from homology"/>
<evidence type="ECO:0000259" key="4">
    <source>
        <dbReference type="PROSITE" id="PS51319"/>
    </source>
</evidence>
<name>A0A6G0WK12_9STRA</name>
<dbReference type="InterPro" id="IPR051037">
    <property type="entry name" value="RNAPII_TF_IWS1"/>
</dbReference>
<dbReference type="SUPFAM" id="SSF47676">
    <property type="entry name" value="Conserved domain common to transcription factors TFIIS, elongin A, CRSP70"/>
    <property type="match status" value="1"/>
</dbReference>
<dbReference type="GO" id="GO:0005634">
    <property type="term" value="C:nucleus"/>
    <property type="evidence" value="ECO:0007669"/>
    <property type="project" value="UniProtKB-SubCell"/>
</dbReference>
<gene>
    <name evidence="5" type="ORF">Ae201684_014415</name>
</gene>
<feature type="region of interest" description="Disordered" evidence="3">
    <location>
        <begin position="423"/>
        <end position="442"/>
    </location>
</feature>
<protein>
    <recommendedName>
        <fullName evidence="4">TFIIS N-terminal domain-containing protein</fullName>
    </recommendedName>
</protein>
<evidence type="ECO:0000256" key="1">
    <source>
        <dbReference type="ARBA" id="ARBA00037992"/>
    </source>
</evidence>
<dbReference type="Gene3D" id="1.20.930.10">
    <property type="entry name" value="Conserved domain common to transcription factors TFIIS, elongin A, CRSP70"/>
    <property type="match status" value="1"/>
</dbReference>
<dbReference type="EMBL" id="VJMJ01000193">
    <property type="protein sequence ID" value="KAF0727588.1"/>
    <property type="molecule type" value="Genomic_DNA"/>
</dbReference>
<dbReference type="InterPro" id="IPR017923">
    <property type="entry name" value="TFIIS_N"/>
</dbReference>
<keyword evidence="6" id="KW-1185">Reference proteome</keyword>
<dbReference type="InterPro" id="IPR035441">
    <property type="entry name" value="TFIIS/LEDGF_dom_sf"/>
</dbReference>
<feature type="domain" description="TFIIS N-terminal" evidence="4">
    <location>
        <begin position="239"/>
        <end position="316"/>
    </location>
</feature>
<feature type="compositionally biased region" description="Acidic residues" evidence="3">
    <location>
        <begin position="115"/>
        <end position="146"/>
    </location>
</feature>
<reference evidence="5 6" key="1">
    <citation type="submission" date="2019-07" db="EMBL/GenBank/DDBJ databases">
        <title>Genomics analysis of Aphanomyces spp. identifies a new class of oomycete effector associated with host adaptation.</title>
        <authorList>
            <person name="Gaulin E."/>
        </authorList>
    </citation>
    <scope>NUCLEOTIDE SEQUENCE [LARGE SCALE GENOMIC DNA]</scope>
    <source>
        <strain evidence="5 6">ATCC 201684</strain>
    </source>
</reference>